<dbReference type="PROSITE" id="PS50893">
    <property type="entry name" value="ABC_TRANSPORTER_2"/>
    <property type="match status" value="1"/>
</dbReference>
<dbReference type="PANTHER" id="PTHR42798">
    <property type="entry name" value="LIPOPROTEIN-RELEASING SYSTEM ATP-BINDING PROTEIN LOLD"/>
    <property type="match status" value="1"/>
</dbReference>
<keyword evidence="1" id="KW-0813">Transport</keyword>
<evidence type="ECO:0000259" key="5">
    <source>
        <dbReference type="PROSITE" id="PS50893"/>
    </source>
</evidence>
<dbReference type="InterPro" id="IPR017871">
    <property type="entry name" value="ABC_transporter-like_CS"/>
</dbReference>
<protein>
    <recommendedName>
        <fullName evidence="5">ABC transporter domain-containing protein</fullName>
    </recommendedName>
</protein>
<dbReference type="GO" id="GO:0016887">
    <property type="term" value="F:ATP hydrolysis activity"/>
    <property type="evidence" value="ECO:0007669"/>
    <property type="project" value="InterPro"/>
</dbReference>
<dbReference type="Pfam" id="PF00005">
    <property type="entry name" value="ABC_tran"/>
    <property type="match status" value="1"/>
</dbReference>
<evidence type="ECO:0000256" key="4">
    <source>
        <dbReference type="ARBA" id="ARBA00038388"/>
    </source>
</evidence>
<dbReference type="Gene3D" id="1.10.3680.10">
    <property type="entry name" value="TerB-like"/>
    <property type="match status" value="1"/>
</dbReference>
<dbReference type="SMART" id="SM00382">
    <property type="entry name" value="AAA"/>
    <property type="match status" value="1"/>
</dbReference>
<dbReference type="FunFam" id="3.40.50.300:FF:000032">
    <property type="entry name" value="Export ABC transporter ATP-binding protein"/>
    <property type="match status" value="1"/>
</dbReference>
<evidence type="ECO:0000313" key="7">
    <source>
        <dbReference type="Proteomes" id="UP000644693"/>
    </source>
</evidence>
<dbReference type="InterPro" id="IPR027417">
    <property type="entry name" value="P-loop_NTPase"/>
</dbReference>
<dbReference type="Gene3D" id="3.40.50.300">
    <property type="entry name" value="P-loop containing nucleotide triphosphate hydrolases"/>
    <property type="match status" value="1"/>
</dbReference>
<keyword evidence="3" id="KW-0067">ATP-binding</keyword>
<accession>A0A918XGJ8</accession>
<dbReference type="GO" id="GO:0005524">
    <property type="term" value="F:ATP binding"/>
    <property type="evidence" value="ECO:0007669"/>
    <property type="project" value="UniProtKB-KW"/>
</dbReference>
<comment type="similarity">
    <text evidence="4">Belongs to the ABC transporter superfamily. Macrolide exporter (TC 3.A.1.122) family.</text>
</comment>
<dbReference type="CDD" id="cd07177">
    <property type="entry name" value="terB_like"/>
    <property type="match status" value="1"/>
</dbReference>
<evidence type="ECO:0000256" key="1">
    <source>
        <dbReference type="ARBA" id="ARBA00022448"/>
    </source>
</evidence>
<dbReference type="NCBIfam" id="TIGR02982">
    <property type="entry name" value="heterocyst_DevA"/>
    <property type="match status" value="1"/>
</dbReference>
<dbReference type="Proteomes" id="UP000644693">
    <property type="component" value="Unassembled WGS sequence"/>
</dbReference>
<dbReference type="SUPFAM" id="SSF158682">
    <property type="entry name" value="TerB-like"/>
    <property type="match status" value="1"/>
</dbReference>
<dbReference type="AlphaFoldDB" id="A0A918XGJ8"/>
<dbReference type="InterPro" id="IPR014324">
    <property type="entry name" value="ABC_heterocyst_DevA"/>
</dbReference>
<dbReference type="InterPro" id="IPR017911">
    <property type="entry name" value="MacB-like_ATP-bd"/>
</dbReference>
<organism evidence="6 7">
    <name type="scientific">Parahalioglobus pacificus</name>
    <dbReference type="NCBI Taxonomy" id="930806"/>
    <lineage>
        <taxon>Bacteria</taxon>
        <taxon>Pseudomonadati</taxon>
        <taxon>Pseudomonadota</taxon>
        <taxon>Gammaproteobacteria</taxon>
        <taxon>Cellvibrionales</taxon>
        <taxon>Halieaceae</taxon>
        <taxon>Parahalioglobus</taxon>
    </lineage>
</organism>
<dbReference type="InterPro" id="IPR007791">
    <property type="entry name" value="DjlA_N"/>
</dbReference>
<dbReference type="PROSITE" id="PS00211">
    <property type="entry name" value="ABC_TRANSPORTER_1"/>
    <property type="match status" value="1"/>
</dbReference>
<dbReference type="SUPFAM" id="SSF52540">
    <property type="entry name" value="P-loop containing nucleoside triphosphate hydrolases"/>
    <property type="match status" value="1"/>
</dbReference>
<dbReference type="InterPro" id="IPR003593">
    <property type="entry name" value="AAA+_ATPase"/>
</dbReference>
<dbReference type="InterPro" id="IPR003439">
    <property type="entry name" value="ABC_transporter-like_ATP-bd"/>
</dbReference>
<reference evidence="6" key="2">
    <citation type="submission" date="2020-09" db="EMBL/GenBank/DDBJ databases">
        <authorList>
            <person name="Sun Q."/>
            <person name="Kim S."/>
        </authorList>
    </citation>
    <scope>NUCLEOTIDE SEQUENCE</scope>
    <source>
        <strain evidence="6">KCTC 23430</strain>
    </source>
</reference>
<dbReference type="GO" id="GO:0022857">
    <property type="term" value="F:transmembrane transporter activity"/>
    <property type="evidence" value="ECO:0007669"/>
    <property type="project" value="UniProtKB-ARBA"/>
</dbReference>
<name>A0A918XGJ8_9GAMM</name>
<sequence>MSQAPIALSEVSYFFGRGSLRKQILHNISTDVQAGEIVILTGPSGSGKTTLLTLMGALRSPQEGALSVLGRELHNSKEKQRAAVRREIGYIFQSHNLLDCLTIEKNIRMAMQLEGVRGGEAGKRAQAVLERVGLGEHAHKKPSALSGGQKQRAGIARALVNRPKVVLADEPTASLDKQSGRDVVNLIQDLAREEGAAVVLVTHDNRILDVADRILHLEDGHMKSLSEAVSEGTSRMLNLLEKHDPGSAGYLATLAFALSRIAYADNEVTDDERAAMRQILIDVGDLAEAEVDFIMELSLIERHTQTVGEEPAGERSGFDDEKSRHFIDSLYAIANADGHISPEEVSEINAIAHEFGLKDYRAR</sequence>
<reference evidence="6" key="1">
    <citation type="journal article" date="2014" name="Int. J. Syst. Evol. Microbiol.">
        <title>Complete genome sequence of Corynebacterium casei LMG S-19264T (=DSM 44701T), isolated from a smear-ripened cheese.</title>
        <authorList>
            <consortium name="US DOE Joint Genome Institute (JGI-PGF)"/>
            <person name="Walter F."/>
            <person name="Albersmeier A."/>
            <person name="Kalinowski J."/>
            <person name="Ruckert C."/>
        </authorList>
    </citation>
    <scope>NUCLEOTIDE SEQUENCE</scope>
    <source>
        <strain evidence="6">KCTC 23430</strain>
    </source>
</reference>
<feature type="domain" description="ABC transporter" evidence="5">
    <location>
        <begin position="6"/>
        <end position="244"/>
    </location>
</feature>
<proteinExistence type="inferred from homology"/>
<dbReference type="PANTHER" id="PTHR42798:SF6">
    <property type="entry name" value="CELL DIVISION ATP-BINDING PROTEIN FTSE"/>
    <property type="match status" value="1"/>
</dbReference>
<evidence type="ECO:0000256" key="3">
    <source>
        <dbReference type="ARBA" id="ARBA00022840"/>
    </source>
</evidence>
<evidence type="ECO:0000313" key="6">
    <source>
        <dbReference type="EMBL" id="GHD30949.1"/>
    </source>
</evidence>
<dbReference type="CDD" id="cd03255">
    <property type="entry name" value="ABC_MJ0796_LolCDE_FtsE"/>
    <property type="match status" value="1"/>
</dbReference>
<dbReference type="RefSeq" id="WP_189476479.1">
    <property type="nucleotide sequence ID" value="NZ_BMYM01000001.1"/>
</dbReference>
<dbReference type="EMBL" id="BMYM01000001">
    <property type="protein sequence ID" value="GHD30949.1"/>
    <property type="molecule type" value="Genomic_DNA"/>
</dbReference>
<comment type="caution">
    <text evidence="6">The sequence shown here is derived from an EMBL/GenBank/DDBJ whole genome shotgun (WGS) entry which is preliminary data.</text>
</comment>
<keyword evidence="2" id="KW-0547">Nucleotide-binding</keyword>
<dbReference type="GO" id="GO:1902495">
    <property type="term" value="C:transmembrane transporter complex"/>
    <property type="evidence" value="ECO:0007669"/>
    <property type="project" value="UniProtKB-ARBA"/>
</dbReference>
<evidence type="ECO:0000256" key="2">
    <source>
        <dbReference type="ARBA" id="ARBA00022741"/>
    </source>
</evidence>
<dbReference type="InterPro" id="IPR029024">
    <property type="entry name" value="TerB-like"/>
</dbReference>
<keyword evidence="7" id="KW-1185">Reference proteome</keyword>
<gene>
    <name evidence="6" type="ORF">GCM10007053_13330</name>
</gene>
<dbReference type="Pfam" id="PF05099">
    <property type="entry name" value="TerB"/>
    <property type="match status" value="1"/>
</dbReference>